<proteinExistence type="predicted"/>
<organism evidence="1 2">
    <name type="scientific">Pseudomonas poae</name>
    <dbReference type="NCBI Taxonomy" id="200451"/>
    <lineage>
        <taxon>Bacteria</taxon>
        <taxon>Pseudomonadati</taxon>
        <taxon>Pseudomonadota</taxon>
        <taxon>Gammaproteobacteria</taxon>
        <taxon>Pseudomonadales</taxon>
        <taxon>Pseudomonadaceae</taxon>
        <taxon>Pseudomonas</taxon>
    </lineage>
</organism>
<gene>
    <name evidence="1" type="ORF">CQZ99_20720</name>
</gene>
<dbReference type="Pfam" id="PF08843">
    <property type="entry name" value="AbiEii"/>
    <property type="match status" value="1"/>
</dbReference>
<name>A0A2S9EFW1_9PSED</name>
<evidence type="ECO:0000313" key="1">
    <source>
        <dbReference type="EMBL" id="PRC13958.1"/>
    </source>
</evidence>
<evidence type="ECO:0008006" key="3">
    <source>
        <dbReference type="Google" id="ProtNLM"/>
    </source>
</evidence>
<dbReference type="Proteomes" id="UP000238045">
    <property type="component" value="Unassembled WGS sequence"/>
</dbReference>
<comment type="caution">
    <text evidence="1">The sequence shown here is derived from an EMBL/GenBank/DDBJ whole genome shotgun (WGS) entry which is preliminary data.</text>
</comment>
<dbReference type="EMBL" id="PCQL01000025">
    <property type="protein sequence ID" value="PRC13958.1"/>
    <property type="molecule type" value="Genomic_DNA"/>
</dbReference>
<keyword evidence="2" id="KW-1185">Reference proteome</keyword>
<reference evidence="1 2" key="1">
    <citation type="submission" date="2017-09" db="EMBL/GenBank/DDBJ databases">
        <title>Genomic, metabolic, and phenotypic characteristics of bacterial isolates from the natural microbiome of the model nematode Caenorhabditis elegans.</title>
        <authorList>
            <person name="Zimmermann J."/>
            <person name="Obeng N."/>
            <person name="Yang W."/>
            <person name="Obeng O."/>
            <person name="Kissoyan K."/>
            <person name="Pees B."/>
            <person name="Dirksen P."/>
            <person name="Hoppner M."/>
            <person name="Franke A."/>
            <person name="Rosenstiel P."/>
            <person name="Leippe M."/>
            <person name="Dierking K."/>
            <person name="Kaleta C."/>
            <person name="Schulenburg H."/>
        </authorList>
    </citation>
    <scope>NUCLEOTIDE SEQUENCE [LARGE SCALE GENOMIC DNA]</scope>
    <source>
        <strain evidence="1 2">MYb117</strain>
    </source>
</reference>
<evidence type="ECO:0000313" key="2">
    <source>
        <dbReference type="Proteomes" id="UP000238045"/>
    </source>
</evidence>
<dbReference type="RefSeq" id="WP_105698467.1">
    <property type="nucleotide sequence ID" value="NZ_CP159260.1"/>
</dbReference>
<dbReference type="AlphaFoldDB" id="A0A2S9EFW1"/>
<dbReference type="Gene3D" id="3.10.450.620">
    <property type="entry name" value="JHP933, nucleotidyltransferase-like core domain"/>
    <property type="match status" value="1"/>
</dbReference>
<protein>
    <recommendedName>
        <fullName evidence="3">Nucleotidyl transferase AbiEii/AbiGii toxin family protein</fullName>
    </recommendedName>
</protein>
<dbReference type="InterPro" id="IPR014942">
    <property type="entry name" value="AbiEii"/>
</dbReference>
<sequence length="310" mass="34752">MLLDARYAAQVRLLVQVIPYVAAERCFALKGGTAINLFVRDLPRLSVDIDLAYLPNSDRQQALSDVRLALQRIADAVVRGLPQVVANVQANRDDELRVLVRNPLAQIKIEVSPVIRGTVHVPQARDVVELVEDEFGFASIPVVSLPDLYGGKICAALDRQHPRDLFDVMLMLREGGLTREIFEGFLVYLISHRRPMVELLAPRWKPLADIFHAEFAGMTREPVTLEQLESTRQSLLAAIRQQFIEQDAAFLLSLKSGKPDWTLLALPGVDRLPAVQWKLRNITGMSVDKRDEALAKLDRVLSQLLMEAPV</sequence>
<accession>A0A2S9EFW1</accession>